<name>A0AAN6MLH9_9PEZI</name>
<dbReference type="AlphaFoldDB" id="A0AAN6MLH9"/>
<feature type="region of interest" description="Disordered" evidence="2">
    <location>
        <begin position="1"/>
        <end position="67"/>
    </location>
</feature>
<protein>
    <submittedName>
        <fullName evidence="3">Uncharacterized protein</fullName>
    </submittedName>
</protein>
<accession>A0AAN6MLH9</accession>
<proteinExistence type="predicted"/>
<sequence>MGSRSLLEPGEDHTTDKGKDKTVATRHGSDSDDDDHDDDGNPFVAGAVYQPSPFLDDDDGWVSDGEGHPELTRISPCTFAKWAVGCAAESSNTIFRAVLAKIKELADLQQTMEALRAQNAALRTEVAGIRQEGEEMERAVDGAIEKALEVGRGIKWGLKLS</sequence>
<reference evidence="3" key="1">
    <citation type="journal article" date="2023" name="Mol. Phylogenet. Evol.">
        <title>Genome-scale phylogeny and comparative genomics of the fungal order Sordariales.</title>
        <authorList>
            <person name="Hensen N."/>
            <person name="Bonometti L."/>
            <person name="Westerberg I."/>
            <person name="Brannstrom I.O."/>
            <person name="Guillou S."/>
            <person name="Cros-Aarteil S."/>
            <person name="Calhoun S."/>
            <person name="Haridas S."/>
            <person name="Kuo A."/>
            <person name="Mondo S."/>
            <person name="Pangilinan J."/>
            <person name="Riley R."/>
            <person name="LaButti K."/>
            <person name="Andreopoulos B."/>
            <person name="Lipzen A."/>
            <person name="Chen C."/>
            <person name="Yan M."/>
            <person name="Daum C."/>
            <person name="Ng V."/>
            <person name="Clum A."/>
            <person name="Steindorff A."/>
            <person name="Ohm R.A."/>
            <person name="Martin F."/>
            <person name="Silar P."/>
            <person name="Natvig D.O."/>
            <person name="Lalanne C."/>
            <person name="Gautier V."/>
            <person name="Ament-Velasquez S.L."/>
            <person name="Kruys A."/>
            <person name="Hutchinson M.I."/>
            <person name="Powell A.J."/>
            <person name="Barry K."/>
            <person name="Miller A.N."/>
            <person name="Grigoriev I.V."/>
            <person name="Debuchy R."/>
            <person name="Gladieux P."/>
            <person name="Hiltunen Thoren M."/>
            <person name="Johannesson H."/>
        </authorList>
    </citation>
    <scope>NUCLEOTIDE SEQUENCE</scope>
    <source>
        <strain evidence="3">CBS 103.79</strain>
    </source>
</reference>
<evidence type="ECO:0000256" key="1">
    <source>
        <dbReference type="SAM" id="Coils"/>
    </source>
</evidence>
<keyword evidence="1" id="KW-0175">Coiled coil</keyword>
<feature type="coiled-coil region" evidence="1">
    <location>
        <begin position="98"/>
        <end position="139"/>
    </location>
</feature>
<gene>
    <name evidence="3" type="ORF">C8A05DRAFT_33874</name>
</gene>
<dbReference type="Proteomes" id="UP001303889">
    <property type="component" value="Unassembled WGS sequence"/>
</dbReference>
<reference evidence="3" key="2">
    <citation type="submission" date="2023-05" db="EMBL/GenBank/DDBJ databases">
        <authorList>
            <consortium name="Lawrence Berkeley National Laboratory"/>
            <person name="Steindorff A."/>
            <person name="Hensen N."/>
            <person name="Bonometti L."/>
            <person name="Westerberg I."/>
            <person name="Brannstrom I.O."/>
            <person name="Guillou S."/>
            <person name="Cros-Aarteil S."/>
            <person name="Calhoun S."/>
            <person name="Haridas S."/>
            <person name="Kuo A."/>
            <person name="Mondo S."/>
            <person name="Pangilinan J."/>
            <person name="Riley R."/>
            <person name="Labutti K."/>
            <person name="Andreopoulos B."/>
            <person name="Lipzen A."/>
            <person name="Chen C."/>
            <person name="Yanf M."/>
            <person name="Daum C."/>
            <person name="Ng V."/>
            <person name="Clum A."/>
            <person name="Ohm R."/>
            <person name="Martin F."/>
            <person name="Silar P."/>
            <person name="Natvig D."/>
            <person name="Lalanne C."/>
            <person name="Gautier V."/>
            <person name="Ament-Velasquez S.L."/>
            <person name="Kruys A."/>
            <person name="Hutchinson M.I."/>
            <person name="Powell A.J."/>
            <person name="Barry K."/>
            <person name="Miller A.N."/>
            <person name="Grigoriev I.V."/>
            <person name="Debuchy R."/>
            <person name="Gladieux P."/>
            <person name="Thoren M.H."/>
            <person name="Johannesson H."/>
        </authorList>
    </citation>
    <scope>NUCLEOTIDE SEQUENCE</scope>
    <source>
        <strain evidence="3">CBS 103.79</strain>
    </source>
</reference>
<keyword evidence="4" id="KW-1185">Reference proteome</keyword>
<feature type="compositionally biased region" description="Basic and acidic residues" evidence="2">
    <location>
        <begin position="10"/>
        <end position="30"/>
    </location>
</feature>
<organism evidence="3 4">
    <name type="scientific">Staphylotrichum tortipilum</name>
    <dbReference type="NCBI Taxonomy" id="2831512"/>
    <lineage>
        <taxon>Eukaryota</taxon>
        <taxon>Fungi</taxon>
        <taxon>Dikarya</taxon>
        <taxon>Ascomycota</taxon>
        <taxon>Pezizomycotina</taxon>
        <taxon>Sordariomycetes</taxon>
        <taxon>Sordariomycetidae</taxon>
        <taxon>Sordariales</taxon>
        <taxon>Chaetomiaceae</taxon>
        <taxon>Staphylotrichum</taxon>
    </lineage>
</organism>
<comment type="caution">
    <text evidence="3">The sequence shown here is derived from an EMBL/GenBank/DDBJ whole genome shotgun (WGS) entry which is preliminary data.</text>
</comment>
<evidence type="ECO:0000313" key="3">
    <source>
        <dbReference type="EMBL" id="KAK3902429.1"/>
    </source>
</evidence>
<evidence type="ECO:0000256" key="2">
    <source>
        <dbReference type="SAM" id="MobiDB-lite"/>
    </source>
</evidence>
<evidence type="ECO:0000313" key="4">
    <source>
        <dbReference type="Proteomes" id="UP001303889"/>
    </source>
</evidence>
<feature type="compositionally biased region" description="Acidic residues" evidence="2">
    <location>
        <begin position="31"/>
        <end position="40"/>
    </location>
</feature>
<dbReference type="EMBL" id="MU855510">
    <property type="protein sequence ID" value="KAK3902429.1"/>
    <property type="molecule type" value="Genomic_DNA"/>
</dbReference>